<name>A0A0R3KEW5_9BRAD</name>
<feature type="domain" description="Acyl-CoA oxidase/dehydrogenase middle" evidence="8">
    <location>
        <begin position="127"/>
        <end position="221"/>
    </location>
</feature>
<evidence type="ECO:0000259" key="8">
    <source>
        <dbReference type="Pfam" id="PF02770"/>
    </source>
</evidence>
<keyword evidence="11" id="KW-1185">Reference proteome</keyword>
<comment type="caution">
    <text evidence="10">The sequence shown here is derived from an EMBL/GenBank/DDBJ whole genome shotgun (WGS) entry which is preliminary data.</text>
</comment>
<keyword evidence="4 6" id="KW-0274">FAD</keyword>
<evidence type="ECO:0000256" key="3">
    <source>
        <dbReference type="ARBA" id="ARBA00022630"/>
    </source>
</evidence>
<dbReference type="SUPFAM" id="SSF47203">
    <property type="entry name" value="Acyl-CoA dehydrogenase C-terminal domain-like"/>
    <property type="match status" value="1"/>
</dbReference>
<evidence type="ECO:0000313" key="10">
    <source>
        <dbReference type="EMBL" id="KRQ93117.1"/>
    </source>
</evidence>
<keyword evidence="3 6" id="KW-0285">Flavoprotein</keyword>
<gene>
    <name evidence="10" type="ORF">CP49_13260</name>
</gene>
<keyword evidence="5 6" id="KW-0560">Oxidoreductase</keyword>
<dbReference type="EMBL" id="LLXX01000223">
    <property type="protein sequence ID" value="KRQ93117.1"/>
    <property type="molecule type" value="Genomic_DNA"/>
</dbReference>
<dbReference type="GO" id="GO:0050660">
    <property type="term" value="F:flavin adenine dinucleotide binding"/>
    <property type="evidence" value="ECO:0007669"/>
    <property type="project" value="InterPro"/>
</dbReference>
<dbReference type="Gene3D" id="2.40.110.10">
    <property type="entry name" value="Butyryl-CoA Dehydrogenase, subunit A, domain 2"/>
    <property type="match status" value="1"/>
</dbReference>
<dbReference type="InterPro" id="IPR013786">
    <property type="entry name" value="AcylCoA_DH/ox_N"/>
</dbReference>
<dbReference type="InterPro" id="IPR006091">
    <property type="entry name" value="Acyl-CoA_Oxase/DH_mid-dom"/>
</dbReference>
<protein>
    <submittedName>
        <fullName evidence="10">Acyl-CoA dehydrogenase</fullName>
    </submittedName>
</protein>
<evidence type="ECO:0000259" key="7">
    <source>
        <dbReference type="Pfam" id="PF00441"/>
    </source>
</evidence>
<feature type="domain" description="Acyl-CoA dehydrogenase/oxidase N-terminal" evidence="9">
    <location>
        <begin position="7"/>
        <end position="123"/>
    </location>
</feature>
<sequence length="398" mass="44005">MDLAFNAEERAFEKEVREFIAANLTPEMKRATALTPSVFSDPDIGMAWQRALHRKGWGAPGWPVEYGGPDWTPAQRWIFETECARAGVPNVNVMGVKMVGPVIIGFGSPEQKNFYLPRILSGEDYWCQGYSEPGSGSDLASLKTRAVRDGDDYIINGTKIWTTHAHHANRMFALVRTNETERQQDGISFILIDMKSPGITTRPILTIGGDHEVNQVFFDDVRVPVANRVGEEGKGWTYGKYLLEFERGSGIASAKLRDALKTVSSLAESDLTGRAIDDPDIAMRMSEIEVDIDALEMTELRVLSALQTGQNPGAVSSLLKLRVSEIRQAVTRLGVDVIGNDGLYVEPMRPLYRLNEAPGIPEEMLPVVPEYLNGRAYTIFGGSSEIQRDIVAKMVLGL</sequence>
<evidence type="ECO:0000256" key="2">
    <source>
        <dbReference type="ARBA" id="ARBA00009347"/>
    </source>
</evidence>
<dbReference type="InterPro" id="IPR046373">
    <property type="entry name" value="Acyl-CoA_Oxase/DH_mid-dom_sf"/>
</dbReference>
<dbReference type="Gene3D" id="1.10.540.10">
    <property type="entry name" value="Acyl-CoA dehydrogenase/oxidase, N-terminal domain"/>
    <property type="match status" value="1"/>
</dbReference>
<dbReference type="InterPro" id="IPR009100">
    <property type="entry name" value="AcylCoA_DH/oxidase_NM_dom_sf"/>
</dbReference>
<dbReference type="InterPro" id="IPR009075">
    <property type="entry name" value="AcylCo_DH/oxidase_C"/>
</dbReference>
<dbReference type="GO" id="GO:0016627">
    <property type="term" value="F:oxidoreductase activity, acting on the CH-CH group of donors"/>
    <property type="evidence" value="ECO:0007669"/>
    <property type="project" value="InterPro"/>
</dbReference>
<evidence type="ECO:0000256" key="1">
    <source>
        <dbReference type="ARBA" id="ARBA00001974"/>
    </source>
</evidence>
<dbReference type="InterPro" id="IPR052161">
    <property type="entry name" value="Mycobact_Acyl-CoA_DH"/>
</dbReference>
<evidence type="ECO:0000256" key="5">
    <source>
        <dbReference type="ARBA" id="ARBA00023002"/>
    </source>
</evidence>
<accession>A0A0R3KEW5</accession>
<dbReference type="RefSeq" id="WP_057855320.1">
    <property type="nucleotide sequence ID" value="NZ_LLXX01000223.1"/>
</dbReference>
<dbReference type="STRING" id="1518501.CQ10_27145"/>
<dbReference type="SUPFAM" id="SSF56645">
    <property type="entry name" value="Acyl-CoA dehydrogenase NM domain-like"/>
    <property type="match status" value="1"/>
</dbReference>
<reference evidence="10 11" key="1">
    <citation type="submission" date="2014-03" db="EMBL/GenBank/DDBJ databases">
        <title>Bradyrhizobium valentinum sp. nov., isolated from effective nodules of Lupinus mariae-josephae, a lupine endemic of basic-lime soils in Eastern Spain.</title>
        <authorList>
            <person name="Duran D."/>
            <person name="Rey L."/>
            <person name="Navarro A."/>
            <person name="Busquets A."/>
            <person name="Imperial J."/>
            <person name="Ruiz-Argueso T."/>
        </authorList>
    </citation>
    <scope>NUCLEOTIDE SEQUENCE [LARGE SCALE GENOMIC DNA]</scope>
    <source>
        <strain evidence="10 11">LmjM3</strain>
    </source>
</reference>
<dbReference type="Proteomes" id="UP000051913">
    <property type="component" value="Unassembled WGS sequence"/>
</dbReference>
<dbReference type="OrthoDB" id="9775090at2"/>
<dbReference type="Pfam" id="PF00441">
    <property type="entry name" value="Acyl-CoA_dh_1"/>
    <property type="match status" value="1"/>
</dbReference>
<comment type="cofactor">
    <cofactor evidence="1 6">
        <name>FAD</name>
        <dbReference type="ChEBI" id="CHEBI:57692"/>
    </cofactor>
</comment>
<proteinExistence type="inferred from homology"/>
<dbReference type="AlphaFoldDB" id="A0A0R3KEW5"/>
<dbReference type="Gene3D" id="1.20.140.10">
    <property type="entry name" value="Butyryl-CoA Dehydrogenase, subunit A, domain 3"/>
    <property type="match status" value="1"/>
</dbReference>
<dbReference type="InterPro" id="IPR037069">
    <property type="entry name" value="AcylCoA_DH/ox_N_sf"/>
</dbReference>
<evidence type="ECO:0000259" key="9">
    <source>
        <dbReference type="Pfam" id="PF02771"/>
    </source>
</evidence>
<dbReference type="FunFam" id="2.40.110.10:FF:000011">
    <property type="entry name" value="Acyl-CoA dehydrogenase FadE34"/>
    <property type="match status" value="1"/>
</dbReference>
<evidence type="ECO:0000256" key="4">
    <source>
        <dbReference type="ARBA" id="ARBA00022827"/>
    </source>
</evidence>
<organism evidence="10 11">
    <name type="scientific">Bradyrhizobium valentinum</name>
    <dbReference type="NCBI Taxonomy" id="1518501"/>
    <lineage>
        <taxon>Bacteria</taxon>
        <taxon>Pseudomonadati</taxon>
        <taxon>Pseudomonadota</taxon>
        <taxon>Alphaproteobacteria</taxon>
        <taxon>Hyphomicrobiales</taxon>
        <taxon>Nitrobacteraceae</taxon>
        <taxon>Bradyrhizobium</taxon>
    </lineage>
</organism>
<dbReference type="PANTHER" id="PTHR43292:SF3">
    <property type="entry name" value="ACYL-COA DEHYDROGENASE FADE29"/>
    <property type="match status" value="1"/>
</dbReference>
<evidence type="ECO:0000256" key="6">
    <source>
        <dbReference type="RuleBase" id="RU362125"/>
    </source>
</evidence>
<dbReference type="Pfam" id="PF02770">
    <property type="entry name" value="Acyl-CoA_dh_M"/>
    <property type="match status" value="1"/>
</dbReference>
<evidence type="ECO:0000313" key="11">
    <source>
        <dbReference type="Proteomes" id="UP000051913"/>
    </source>
</evidence>
<dbReference type="PANTHER" id="PTHR43292">
    <property type="entry name" value="ACYL-COA DEHYDROGENASE"/>
    <property type="match status" value="1"/>
</dbReference>
<feature type="domain" description="Acyl-CoA dehydrogenase/oxidase C-terminal" evidence="7">
    <location>
        <begin position="233"/>
        <end position="395"/>
    </location>
</feature>
<comment type="similarity">
    <text evidence="2 6">Belongs to the acyl-CoA dehydrogenase family.</text>
</comment>
<dbReference type="Pfam" id="PF02771">
    <property type="entry name" value="Acyl-CoA_dh_N"/>
    <property type="match status" value="1"/>
</dbReference>
<dbReference type="InterPro" id="IPR036250">
    <property type="entry name" value="AcylCo_DH-like_C"/>
</dbReference>
<dbReference type="GO" id="GO:0005886">
    <property type="term" value="C:plasma membrane"/>
    <property type="evidence" value="ECO:0007669"/>
    <property type="project" value="TreeGrafter"/>
</dbReference>